<dbReference type="InterPro" id="IPR050158">
    <property type="entry name" value="Ubiquitin_ubiquitin-like"/>
</dbReference>
<dbReference type="SUPFAM" id="SSF54236">
    <property type="entry name" value="Ubiquitin-like"/>
    <property type="match status" value="1"/>
</dbReference>
<evidence type="ECO:0000313" key="5">
    <source>
        <dbReference type="Proteomes" id="UP000236291"/>
    </source>
</evidence>
<evidence type="ECO:0000259" key="3">
    <source>
        <dbReference type="PROSITE" id="PS50181"/>
    </source>
</evidence>
<sequence>MVRKRSRRSNAANNSAFLPMELIGGILAQLSVKDIVRFKCVSKSWETITSDPNFVDKHLKMKIFIKSGRRPFTLSVNCLDTIIDVKKKIFEEKKIPVHQQVLMFNNENLRDNMTLASYNIQENSTLREKSTLNLRRRMMAD</sequence>
<feature type="domain" description="Ubiquitin-like" evidence="2">
    <location>
        <begin position="61"/>
        <end position="126"/>
    </location>
</feature>
<organism evidence="4 5">
    <name type="scientific">Trifolium pratense</name>
    <name type="common">Red clover</name>
    <dbReference type="NCBI Taxonomy" id="57577"/>
    <lineage>
        <taxon>Eukaryota</taxon>
        <taxon>Viridiplantae</taxon>
        <taxon>Streptophyta</taxon>
        <taxon>Embryophyta</taxon>
        <taxon>Tracheophyta</taxon>
        <taxon>Spermatophyta</taxon>
        <taxon>Magnoliopsida</taxon>
        <taxon>eudicotyledons</taxon>
        <taxon>Gunneridae</taxon>
        <taxon>Pentapetalae</taxon>
        <taxon>rosids</taxon>
        <taxon>fabids</taxon>
        <taxon>Fabales</taxon>
        <taxon>Fabaceae</taxon>
        <taxon>Papilionoideae</taxon>
        <taxon>50 kb inversion clade</taxon>
        <taxon>NPAAA clade</taxon>
        <taxon>Hologalegina</taxon>
        <taxon>IRL clade</taxon>
        <taxon>Trifolieae</taxon>
        <taxon>Trifolium</taxon>
    </lineage>
</organism>
<dbReference type="EMBL" id="ASHM01038677">
    <property type="protein sequence ID" value="PNX80821.1"/>
    <property type="molecule type" value="Genomic_DNA"/>
</dbReference>
<name>A0A2K3LQK2_TRIPR</name>
<evidence type="ECO:0000256" key="1">
    <source>
        <dbReference type="ARBA" id="ARBA00022499"/>
    </source>
</evidence>
<keyword evidence="1" id="KW-1017">Isopeptide bond</keyword>
<reference evidence="4 5" key="2">
    <citation type="journal article" date="2017" name="Front. Plant Sci.">
        <title>Gene Classification and Mining of Molecular Markers Useful in Red Clover (Trifolium pratense) Breeding.</title>
        <authorList>
            <person name="Istvanek J."/>
            <person name="Dluhosova J."/>
            <person name="Dluhos P."/>
            <person name="Patkova L."/>
            <person name="Nedelnik J."/>
            <person name="Repkova J."/>
        </authorList>
    </citation>
    <scope>NUCLEOTIDE SEQUENCE [LARGE SCALE GENOMIC DNA]</scope>
    <source>
        <strain evidence="5">cv. Tatra</strain>
        <tissue evidence="4">Young leaves</tissue>
    </source>
</reference>
<dbReference type="GO" id="GO:0003729">
    <property type="term" value="F:mRNA binding"/>
    <property type="evidence" value="ECO:0007669"/>
    <property type="project" value="UniProtKB-ARBA"/>
</dbReference>
<proteinExistence type="predicted"/>
<dbReference type="PROSITE" id="PS50181">
    <property type="entry name" value="FBOX"/>
    <property type="match status" value="1"/>
</dbReference>
<comment type="caution">
    <text evidence="4">The sequence shown here is derived from an EMBL/GenBank/DDBJ whole genome shotgun (WGS) entry which is preliminary data.</text>
</comment>
<dbReference type="PROSITE" id="PS50053">
    <property type="entry name" value="UBIQUITIN_2"/>
    <property type="match status" value="1"/>
</dbReference>
<dbReference type="Pfam" id="PF00646">
    <property type="entry name" value="F-box"/>
    <property type="match status" value="1"/>
</dbReference>
<dbReference type="InterPro" id="IPR029071">
    <property type="entry name" value="Ubiquitin-like_domsf"/>
</dbReference>
<dbReference type="Gene3D" id="3.10.20.90">
    <property type="entry name" value="Phosphatidylinositol 3-kinase Catalytic Subunit, Chain A, domain 1"/>
    <property type="match status" value="1"/>
</dbReference>
<dbReference type="InterPro" id="IPR000626">
    <property type="entry name" value="Ubiquitin-like_dom"/>
</dbReference>
<reference evidence="4 5" key="1">
    <citation type="journal article" date="2014" name="Am. J. Bot.">
        <title>Genome assembly and annotation for red clover (Trifolium pratense; Fabaceae).</title>
        <authorList>
            <person name="Istvanek J."/>
            <person name="Jaros M."/>
            <person name="Krenek A."/>
            <person name="Repkova J."/>
        </authorList>
    </citation>
    <scope>NUCLEOTIDE SEQUENCE [LARGE SCALE GENOMIC DNA]</scope>
    <source>
        <strain evidence="5">cv. Tatra</strain>
        <tissue evidence="4">Young leaves</tissue>
    </source>
</reference>
<dbReference type="Pfam" id="PF00240">
    <property type="entry name" value="ubiquitin"/>
    <property type="match status" value="1"/>
</dbReference>
<evidence type="ECO:0000313" key="4">
    <source>
        <dbReference type="EMBL" id="PNX80821.1"/>
    </source>
</evidence>
<gene>
    <name evidence="4" type="primary">ubiquitin</name>
    <name evidence="4" type="ORF">L195_g036832</name>
</gene>
<dbReference type="Proteomes" id="UP000236291">
    <property type="component" value="Unassembled WGS sequence"/>
</dbReference>
<dbReference type="SUPFAM" id="SSF81383">
    <property type="entry name" value="F-box domain"/>
    <property type="match status" value="1"/>
</dbReference>
<dbReference type="AlphaFoldDB" id="A0A2K3LQK2"/>
<dbReference type="InterPro" id="IPR036047">
    <property type="entry name" value="F-box-like_dom_sf"/>
</dbReference>
<dbReference type="PRINTS" id="PR00348">
    <property type="entry name" value="UBIQUITIN"/>
</dbReference>
<dbReference type="SMART" id="SM00213">
    <property type="entry name" value="UBQ"/>
    <property type="match status" value="1"/>
</dbReference>
<dbReference type="InterPro" id="IPR019956">
    <property type="entry name" value="Ubiquitin_dom"/>
</dbReference>
<protein>
    <submittedName>
        <fullName evidence="4">Ubiquitin</fullName>
    </submittedName>
</protein>
<dbReference type="STRING" id="57577.A0A2K3LQK2"/>
<dbReference type="InterPro" id="IPR001810">
    <property type="entry name" value="F-box_dom"/>
</dbReference>
<accession>A0A2K3LQK2</accession>
<feature type="domain" description="F-box" evidence="3">
    <location>
        <begin position="12"/>
        <end position="59"/>
    </location>
</feature>
<dbReference type="PANTHER" id="PTHR10666">
    <property type="entry name" value="UBIQUITIN"/>
    <property type="match status" value="1"/>
</dbReference>
<dbReference type="Gene3D" id="1.20.1280.50">
    <property type="match status" value="1"/>
</dbReference>
<dbReference type="SMART" id="SM00256">
    <property type="entry name" value="FBOX"/>
    <property type="match status" value="1"/>
</dbReference>
<evidence type="ECO:0000259" key="2">
    <source>
        <dbReference type="PROSITE" id="PS50053"/>
    </source>
</evidence>